<evidence type="ECO:0000259" key="3">
    <source>
        <dbReference type="SMART" id="SM00856"/>
    </source>
</evidence>
<dbReference type="InterPro" id="IPR006501">
    <property type="entry name" value="Pectinesterase_inhib_dom"/>
</dbReference>
<protein>
    <recommendedName>
        <fullName evidence="3">Pectinesterase inhibitor domain-containing protein</fullName>
    </recommendedName>
</protein>
<dbReference type="PANTHER" id="PTHR31080:SF117">
    <property type="entry name" value="PLANT INVERTASE_PECTIN METHYLESTERASE INHIBITOR SUPERFAMILY PROTEIN"/>
    <property type="match status" value="1"/>
</dbReference>
<keyword evidence="5" id="KW-1185">Reference proteome</keyword>
<dbReference type="NCBIfam" id="TIGR01614">
    <property type="entry name" value="PME_inhib"/>
    <property type="match status" value="1"/>
</dbReference>
<evidence type="ECO:0000313" key="4">
    <source>
        <dbReference type="EMBL" id="VFQ99600.1"/>
    </source>
</evidence>
<dbReference type="EMBL" id="OOIL02006662">
    <property type="protein sequence ID" value="VFQ99600.1"/>
    <property type="molecule type" value="Genomic_DNA"/>
</dbReference>
<dbReference type="SMART" id="SM00856">
    <property type="entry name" value="PMEI"/>
    <property type="match status" value="1"/>
</dbReference>
<sequence>MALPNQLLLLLLAFLVSLSLFSTNHSSPAAAEASVSAGTTNADFIKASCESTTYPHLCYTSLSSHASEIGADPEILAQTALTVAVQSANSTAAALSRMAARSFNFTHREAGAMRDCLEELRDSVAQIRNSMKEMKQLGGHLSGPEFAMKMSDVETWVSAALTDEDTCSDGFAGKALDGNLKTAVRQLIRKVARLTSNALALINSFAAHHQRWDIGLND</sequence>
<feature type="domain" description="Pectinesterase inhibitor" evidence="3">
    <location>
        <begin position="40"/>
        <end position="201"/>
    </location>
</feature>
<dbReference type="GO" id="GO:0046910">
    <property type="term" value="F:pectinesterase inhibitor activity"/>
    <property type="evidence" value="ECO:0007669"/>
    <property type="project" value="UniProtKB-ARBA"/>
</dbReference>
<dbReference type="Pfam" id="PF04043">
    <property type="entry name" value="PMEI"/>
    <property type="match status" value="1"/>
</dbReference>
<feature type="chain" id="PRO_5019755312" description="Pectinesterase inhibitor domain-containing protein" evidence="2">
    <location>
        <begin position="27"/>
        <end position="218"/>
    </location>
</feature>
<dbReference type="SUPFAM" id="SSF101148">
    <property type="entry name" value="Plant invertase/pectin methylesterase inhibitor"/>
    <property type="match status" value="1"/>
</dbReference>
<dbReference type="PANTHER" id="PTHR31080">
    <property type="entry name" value="PECTINESTERASE INHIBITOR-LIKE"/>
    <property type="match status" value="1"/>
</dbReference>
<dbReference type="AlphaFoldDB" id="A0A484NES5"/>
<dbReference type="OrthoDB" id="1430376at2759"/>
<evidence type="ECO:0000313" key="5">
    <source>
        <dbReference type="Proteomes" id="UP000595140"/>
    </source>
</evidence>
<name>A0A484NES5_9ASTE</name>
<gene>
    <name evidence="4" type="ORF">CCAM_LOCUS41376</name>
</gene>
<organism evidence="4 5">
    <name type="scientific">Cuscuta campestris</name>
    <dbReference type="NCBI Taxonomy" id="132261"/>
    <lineage>
        <taxon>Eukaryota</taxon>
        <taxon>Viridiplantae</taxon>
        <taxon>Streptophyta</taxon>
        <taxon>Embryophyta</taxon>
        <taxon>Tracheophyta</taxon>
        <taxon>Spermatophyta</taxon>
        <taxon>Magnoliopsida</taxon>
        <taxon>eudicotyledons</taxon>
        <taxon>Gunneridae</taxon>
        <taxon>Pentapetalae</taxon>
        <taxon>asterids</taxon>
        <taxon>lamiids</taxon>
        <taxon>Solanales</taxon>
        <taxon>Convolvulaceae</taxon>
        <taxon>Cuscuteae</taxon>
        <taxon>Cuscuta</taxon>
        <taxon>Cuscuta subgen. Grammica</taxon>
        <taxon>Cuscuta sect. Cleistogrammica</taxon>
    </lineage>
</organism>
<evidence type="ECO:0000256" key="2">
    <source>
        <dbReference type="SAM" id="SignalP"/>
    </source>
</evidence>
<dbReference type="InterPro" id="IPR051955">
    <property type="entry name" value="PME_Inhibitor"/>
</dbReference>
<dbReference type="FunFam" id="1.20.140.40:FF:000005">
    <property type="entry name" value="Pectin methylesterase inhibitor 1"/>
    <property type="match status" value="1"/>
</dbReference>
<proteinExistence type="predicted"/>
<accession>A0A484NES5</accession>
<dbReference type="Gene3D" id="1.20.140.40">
    <property type="entry name" value="Invertase/pectin methylesterase inhibitor family protein"/>
    <property type="match status" value="1"/>
</dbReference>
<dbReference type="Proteomes" id="UP000595140">
    <property type="component" value="Unassembled WGS sequence"/>
</dbReference>
<keyword evidence="1 2" id="KW-0732">Signal</keyword>
<evidence type="ECO:0000256" key="1">
    <source>
        <dbReference type="ARBA" id="ARBA00022729"/>
    </source>
</evidence>
<reference evidence="4 5" key="1">
    <citation type="submission" date="2018-04" db="EMBL/GenBank/DDBJ databases">
        <authorList>
            <person name="Vogel A."/>
        </authorList>
    </citation>
    <scope>NUCLEOTIDE SEQUENCE [LARGE SCALE GENOMIC DNA]</scope>
</reference>
<dbReference type="CDD" id="cd15798">
    <property type="entry name" value="PMEI-like_3"/>
    <property type="match status" value="1"/>
</dbReference>
<dbReference type="InterPro" id="IPR035513">
    <property type="entry name" value="Invertase/methylesterase_inhib"/>
</dbReference>
<feature type="signal peptide" evidence="2">
    <location>
        <begin position="1"/>
        <end position="26"/>
    </location>
</feature>